<sequence length="135" mass="14891">MFNSRWKKDFLADSATGIAVDIALSIGAGANLNAISEINVRNIADQRLSELLTIAKDIVVRSVSSETIFNMVKASMINISEVVAKTLDLNQSQPDEDLVCIRNPNRVQTKGRPKTGSKRYKSTIEKRAKSKKAKK</sequence>
<dbReference type="EMBL" id="KQ116007">
    <property type="protein sequence ID" value="KMS65033.1"/>
    <property type="molecule type" value="Genomic_DNA"/>
</dbReference>
<proteinExistence type="predicted"/>
<evidence type="ECO:0000313" key="3">
    <source>
        <dbReference type="Proteomes" id="UP000035740"/>
    </source>
</evidence>
<gene>
    <name evidence="2" type="ORF">BVRB_040120</name>
</gene>
<dbReference type="Proteomes" id="UP000035740">
    <property type="component" value="Unassembled WGS sequence"/>
</dbReference>
<evidence type="ECO:0000256" key="1">
    <source>
        <dbReference type="SAM" id="MobiDB-lite"/>
    </source>
</evidence>
<name>A0A0J7YPH1_BETVV</name>
<feature type="compositionally biased region" description="Basic residues" evidence="1">
    <location>
        <begin position="109"/>
        <end position="121"/>
    </location>
</feature>
<evidence type="ECO:0000313" key="2">
    <source>
        <dbReference type="EMBL" id="KMS65033.1"/>
    </source>
</evidence>
<organism evidence="2 3">
    <name type="scientific">Beta vulgaris subsp. vulgaris</name>
    <name type="common">Beet</name>
    <dbReference type="NCBI Taxonomy" id="3555"/>
    <lineage>
        <taxon>Eukaryota</taxon>
        <taxon>Viridiplantae</taxon>
        <taxon>Streptophyta</taxon>
        <taxon>Embryophyta</taxon>
        <taxon>Tracheophyta</taxon>
        <taxon>Spermatophyta</taxon>
        <taxon>Magnoliopsida</taxon>
        <taxon>eudicotyledons</taxon>
        <taxon>Gunneridae</taxon>
        <taxon>Pentapetalae</taxon>
        <taxon>Caryophyllales</taxon>
        <taxon>Chenopodiaceae</taxon>
        <taxon>Betoideae</taxon>
        <taxon>Beta</taxon>
    </lineage>
</organism>
<dbReference type="Gramene" id="KMS65033">
    <property type="protein sequence ID" value="KMS65033"/>
    <property type="gene ID" value="BVRB_040120"/>
</dbReference>
<reference evidence="2 3" key="1">
    <citation type="journal article" date="2014" name="Nature">
        <title>The genome of the recently domesticated crop plant sugar beet (Beta vulgaris).</title>
        <authorList>
            <person name="Dohm J.C."/>
            <person name="Minoche A.E."/>
            <person name="Holtgrawe D."/>
            <person name="Capella-Gutierrez S."/>
            <person name="Zakrzewski F."/>
            <person name="Tafer H."/>
            <person name="Rupp O."/>
            <person name="Sorensen T.R."/>
            <person name="Stracke R."/>
            <person name="Reinhardt R."/>
            <person name="Goesmann A."/>
            <person name="Kraft T."/>
            <person name="Schulz B."/>
            <person name="Stadler P.F."/>
            <person name="Schmidt T."/>
            <person name="Gabaldon T."/>
            <person name="Lehrach H."/>
            <person name="Weisshaar B."/>
            <person name="Himmelbauer H."/>
        </authorList>
    </citation>
    <scope>NUCLEOTIDE SEQUENCE [LARGE SCALE GENOMIC DNA]</scope>
    <source>
        <tissue evidence="2">Taproot</tissue>
    </source>
</reference>
<protein>
    <submittedName>
        <fullName evidence="2">Uncharacterized protein</fullName>
    </submittedName>
</protein>
<keyword evidence="3" id="KW-1185">Reference proteome</keyword>
<dbReference type="AlphaFoldDB" id="A0A0J7YPH1"/>
<accession>A0A0J7YPH1</accession>
<feature type="region of interest" description="Disordered" evidence="1">
    <location>
        <begin position="99"/>
        <end position="135"/>
    </location>
</feature>